<dbReference type="InterPro" id="IPR034141">
    <property type="entry name" value="TOPRIM_RNase_M5-like"/>
</dbReference>
<evidence type="ECO:0000256" key="7">
    <source>
        <dbReference type="ARBA" id="ARBA00022759"/>
    </source>
</evidence>
<comment type="catalytic activity">
    <reaction evidence="11">
        <text>Endonucleolytic cleavage of RNA, removing 21 and 42 nucleotides, respectively, from the 5'- and 3'-termini of a 5S-rRNA precursor.</text>
        <dbReference type="EC" id="3.1.26.8"/>
    </reaction>
</comment>
<evidence type="ECO:0000313" key="15">
    <source>
        <dbReference type="Proteomes" id="UP000388452"/>
    </source>
</evidence>
<evidence type="ECO:0000256" key="8">
    <source>
        <dbReference type="ARBA" id="ARBA00022801"/>
    </source>
</evidence>
<evidence type="ECO:0000256" key="2">
    <source>
        <dbReference type="ARBA" id="ARBA00022517"/>
    </source>
</evidence>
<dbReference type="GO" id="GO:0005737">
    <property type="term" value="C:cytoplasm"/>
    <property type="evidence" value="ECO:0007669"/>
    <property type="project" value="UniProtKB-SubCell"/>
</dbReference>
<keyword evidence="10 11" id="KW-0694">RNA-binding</keyword>
<keyword evidence="4 11" id="KW-0540">Nuclease</keyword>
<dbReference type="PANTHER" id="PTHR39156">
    <property type="entry name" value="RIBONUCLEASE M5"/>
    <property type="match status" value="1"/>
</dbReference>
<organism evidence="14 15">
    <name type="scientific">Lacticaseibacillus manihotivorans</name>
    <dbReference type="NCBI Taxonomy" id="88233"/>
    <lineage>
        <taxon>Bacteria</taxon>
        <taxon>Bacillati</taxon>
        <taxon>Bacillota</taxon>
        <taxon>Bacilli</taxon>
        <taxon>Lactobacillales</taxon>
        <taxon>Lactobacillaceae</taxon>
        <taxon>Lacticaseibacillus</taxon>
    </lineage>
</organism>
<proteinExistence type="inferred from homology"/>
<accession>A0A5P8JMP0</accession>
<evidence type="ECO:0000256" key="4">
    <source>
        <dbReference type="ARBA" id="ARBA00022722"/>
    </source>
</evidence>
<evidence type="ECO:0000256" key="1">
    <source>
        <dbReference type="ARBA" id="ARBA00022490"/>
    </source>
</evidence>
<dbReference type="GO" id="GO:0043822">
    <property type="term" value="F:ribonuclease M5 activity"/>
    <property type="evidence" value="ECO:0007669"/>
    <property type="project" value="UniProtKB-UniRule"/>
</dbReference>
<gene>
    <name evidence="11 14" type="primary">rnmV</name>
    <name evidence="14" type="ORF">LM010_01385</name>
</gene>
<dbReference type="EMBL" id="CP045068">
    <property type="protein sequence ID" value="QFQ90172.1"/>
    <property type="molecule type" value="Genomic_DNA"/>
</dbReference>
<dbReference type="Pfam" id="PF13331">
    <property type="entry name" value="DUF4093"/>
    <property type="match status" value="1"/>
</dbReference>
<dbReference type="CDD" id="cd01027">
    <property type="entry name" value="TOPRIM_RNase_M5_like"/>
    <property type="match status" value="1"/>
</dbReference>
<keyword evidence="8 11" id="KW-0378">Hydrolase</keyword>
<dbReference type="GO" id="GO:0046872">
    <property type="term" value="F:metal ion binding"/>
    <property type="evidence" value="ECO:0007669"/>
    <property type="project" value="UniProtKB-KW"/>
</dbReference>
<evidence type="ECO:0000256" key="10">
    <source>
        <dbReference type="ARBA" id="ARBA00022884"/>
    </source>
</evidence>
<evidence type="ECO:0000256" key="6">
    <source>
        <dbReference type="ARBA" id="ARBA00022730"/>
    </source>
</evidence>
<keyword evidence="5" id="KW-0479">Metal-binding</keyword>
<dbReference type="FunFam" id="3.40.1360.10:FF:000006">
    <property type="entry name" value="Ribonuclease M5"/>
    <property type="match status" value="1"/>
</dbReference>
<dbReference type="NCBIfam" id="TIGR00334">
    <property type="entry name" value="5S_RNA_mat_M5"/>
    <property type="match status" value="1"/>
</dbReference>
<keyword evidence="1 11" id="KW-0963">Cytoplasm</keyword>
<evidence type="ECO:0000313" key="14">
    <source>
        <dbReference type="EMBL" id="QFQ90172.1"/>
    </source>
</evidence>
<keyword evidence="2 11" id="KW-0690">Ribosome biogenesis</keyword>
<keyword evidence="6 11" id="KW-0699">rRNA-binding</keyword>
<dbReference type="InterPro" id="IPR006171">
    <property type="entry name" value="TOPRIM_dom"/>
</dbReference>
<evidence type="ECO:0000256" key="12">
    <source>
        <dbReference type="NCBIfam" id="TIGR00334"/>
    </source>
</evidence>
<dbReference type="RefSeq" id="WP_054714341.1">
    <property type="nucleotide sequence ID" value="NZ_CP045068.1"/>
</dbReference>
<protein>
    <recommendedName>
        <fullName evidence="11 12">Ribonuclease M5</fullName>
        <ecNumber evidence="11 12">3.1.26.8</ecNumber>
    </recommendedName>
    <alternativeName>
        <fullName evidence="11">RNase M5</fullName>
    </alternativeName>
    <alternativeName>
        <fullName evidence="11">Ribosomal RNA terminal maturase M5</fullName>
    </alternativeName>
</protein>
<feature type="domain" description="Toprim" evidence="13">
    <location>
        <begin position="5"/>
        <end position="89"/>
    </location>
</feature>
<evidence type="ECO:0000256" key="3">
    <source>
        <dbReference type="ARBA" id="ARBA00022552"/>
    </source>
</evidence>
<dbReference type="SUPFAM" id="SSF110455">
    <property type="entry name" value="Toprim domain"/>
    <property type="match status" value="1"/>
</dbReference>
<dbReference type="GO" id="GO:0006364">
    <property type="term" value="P:rRNA processing"/>
    <property type="evidence" value="ECO:0007669"/>
    <property type="project" value="UniProtKB-UniRule"/>
</dbReference>
<dbReference type="InterPro" id="IPR025156">
    <property type="entry name" value="RNase_M5_C"/>
</dbReference>
<dbReference type="Pfam" id="PF01751">
    <property type="entry name" value="Toprim"/>
    <property type="match status" value="1"/>
</dbReference>
<comment type="similarity">
    <text evidence="11">Belongs to the ribonuclease M5 family.</text>
</comment>
<dbReference type="PROSITE" id="PS50880">
    <property type="entry name" value="TOPRIM"/>
    <property type="match status" value="1"/>
</dbReference>
<keyword evidence="9" id="KW-0460">Magnesium</keyword>
<dbReference type="Gene3D" id="3.40.1360.10">
    <property type="match status" value="1"/>
</dbReference>
<sequence length="189" mass="20800">MSKFKQIIVVEGRDDTKRLHEAFGDVDTIETRGSAISEKTLALIKKAQATRGVIVLTDPDFPGEKIRKTISAAVPGVTHAFLPREDAKPDHAHQSLGVEHATPAALREALGHLTTEVPDAPEQISQEDLYTAELIGSPRAAKRRAALGDILHISYTNGKQLQKRLRQFEITPQQFADALTQLNQEEDHA</sequence>
<reference evidence="14 15" key="1">
    <citation type="submission" date="2019-10" db="EMBL/GenBank/DDBJ databases">
        <title>Genome sequencing of Lactobacillus manihotivorans.</title>
        <authorList>
            <person name="Kim K."/>
        </authorList>
    </citation>
    <scope>NUCLEOTIDE SEQUENCE [LARGE SCALE GENOMIC DNA]</scope>
    <source>
        <strain evidence="14 15">LM010</strain>
    </source>
</reference>
<dbReference type="PANTHER" id="PTHR39156:SF1">
    <property type="entry name" value="RIBONUCLEASE M5"/>
    <property type="match status" value="1"/>
</dbReference>
<evidence type="ECO:0000259" key="13">
    <source>
        <dbReference type="PROSITE" id="PS50880"/>
    </source>
</evidence>
<name>A0A5P8JMP0_9LACO</name>
<dbReference type="HAMAP" id="MF_01469">
    <property type="entry name" value="RNase_M5"/>
    <property type="match status" value="1"/>
</dbReference>
<keyword evidence="3 11" id="KW-0698">rRNA processing</keyword>
<keyword evidence="7 11" id="KW-0255">Endonuclease</keyword>
<dbReference type="GO" id="GO:0019843">
    <property type="term" value="F:rRNA binding"/>
    <property type="evidence" value="ECO:0007669"/>
    <property type="project" value="UniProtKB-KW"/>
</dbReference>
<dbReference type="InterPro" id="IPR004466">
    <property type="entry name" value="RNase_M5"/>
</dbReference>
<evidence type="ECO:0000256" key="11">
    <source>
        <dbReference type="HAMAP-Rule" id="MF_01469"/>
    </source>
</evidence>
<dbReference type="SMART" id="SM00493">
    <property type="entry name" value="TOPRIM"/>
    <property type="match status" value="1"/>
</dbReference>
<comment type="subcellular location">
    <subcellularLocation>
        <location evidence="11">Cytoplasm</location>
    </subcellularLocation>
</comment>
<dbReference type="Proteomes" id="UP000388452">
    <property type="component" value="Chromosome"/>
</dbReference>
<dbReference type="AlphaFoldDB" id="A0A5P8JMP0"/>
<dbReference type="EC" id="3.1.26.8" evidence="11 12"/>
<evidence type="ECO:0000256" key="5">
    <source>
        <dbReference type="ARBA" id="ARBA00022723"/>
    </source>
</evidence>
<evidence type="ECO:0000256" key="9">
    <source>
        <dbReference type="ARBA" id="ARBA00022842"/>
    </source>
</evidence>
<comment type="function">
    <text evidence="11">Required for correct processing of both the 5' and 3' ends of 5S rRNA precursor. Cleaves both sides of a double-stranded region yielding mature 5S rRNA in one step.</text>
</comment>